<organism evidence="1 2">
    <name type="scientific">Ixodes persulcatus</name>
    <name type="common">Taiga tick</name>
    <dbReference type="NCBI Taxonomy" id="34615"/>
    <lineage>
        <taxon>Eukaryota</taxon>
        <taxon>Metazoa</taxon>
        <taxon>Ecdysozoa</taxon>
        <taxon>Arthropoda</taxon>
        <taxon>Chelicerata</taxon>
        <taxon>Arachnida</taxon>
        <taxon>Acari</taxon>
        <taxon>Parasitiformes</taxon>
        <taxon>Ixodida</taxon>
        <taxon>Ixodoidea</taxon>
        <taxon>Ixodidae</taxon>
        <taxon>Ixodinae</taxon>
        <taxon>Ixodes</taxon>
    </lineage>
</organism>
<reference evidence="1 2" key="1">
    <citation type="journal article" date="2020" name="Cell">
        <title>Large-Scale Comparative Analyses of Tick Genomes Elucidate Their Genetic Diversity and Vector Capacities.</title>
        <authorList>
            <consortium name="Tick Genome and Microbiome Consortium (TIGMIC)"/>
            <person name="Jia N."/>
            <person name="Wang J."/>
            <person name="Shi W."/>
            <person name="Du L."/>
            <person name="Sun Y."/>
            <person name="Zhan W."/>
            <person name="Jiang J.F."/>
            <person name="Wang Q."/>
            <person name="Zhang B."/>
            <person name="Ji P."/>
            <person name="Bell-Sakyi L."/>
            <person name="Cui X.M."/>
            <person name="Yuan T.T."/>
            <person name="Jiang B.G."/>
            <person name="Yang W.F."/>
            <person name="Lam T.T."/>
            <person name="Chang Q.C."/>
            <person name="Ding S.J."/>
            <person name="Wang X.J."/>
            <person name="Zhu J.G."/>
            <person name="Ruan X.D."/>
            <person name="Zhao L."/>
            <person name="Wei J.T."/>
            <person name="Ye R.Z."/>
            <person name="Que T.C."/>
            <person name="Du C.H."/>
            <person name="Zhou Y.H."/>
            <person name="Cheng J.X."/>
            <person name="Dai P.F."/>
            <person name="Guo W.B."/>
            <person name="Han X.H."/>
            <person name="Huang E.J."/>
            <person name="Li L.F."/>
            <person name="Wei W."/>
            <person name="Gao Y.C."/>
            <person name="Liu J.Z."/>
            <person name="Shao H.Z."/>
            <person name="Wang X."/>
            <person name="Wang C.C."/>
            <person name="Yang T.C."/>
            <person name="Huo Q.B."/>
            <person name="Li W."/>
            <person name="Chen H.Y."/>
            <person name="Chen S.E."/>
            <person name="Zhou L.G."/>
            <person name="Ni X.B."/>
            <person name="Tian J.H."/>
            <person name="Sheng Y."/>
            <person name="Liu T."/>
            <person name="Pan Y.S."/>
            <person name="Xia L.Y."/>
            <person name="Li J."/>
            <person name="Zhao F."/>
            <person name="Cao W.C."/>
        </authorList>
    </citation>
    <scope>NUCLEOTIDE SEQUENCE [LARGE SCALE GENOMIC DNA]</scope>
    <source>
        <strain evidence="1">Iper-2018</strain>
    </source>
</reference>
<name>A0AC60NYG1_IXOPE</name>
<sequence>MLRFQHELVAFPGLWLRVRPSAFEDGKLVLEAQTRASNGPLERAARARPKTPADQASVTDSPPLAVTESTAAVGRRHRRTES</sequence>
<accession>A0AC60NYG1</accession>
<dbReference type="Proteomes" id="UP000805193">
    <property type="component" value="Unassembled WGS sequence"/>
</dbReference>
<protein>
    <submittedName>
        <fullName evidence="1">Uncharacterized protein</fullName>
    </submittedName>
</protein>
<evidence type="ECO:0000313" key="1">
    <source>
        <dbReference type="EMBL" id="KAG0412122.1"/>
    </source>
</evidence>
<dbReference type="EMBL" id="JABSTQ010011374">
    <property type="protein sequence ID" value="KAG0412122.1"/>
    <property type="molecule type" value="Genomic_DNA"/>
</dbReference>
<gene>
    <name evidence="1" type="ORF">HPB47_010761</name>
</gene>
<proteinExistence type="predicted"/>
<keyword evidence="2" id="KW-1185">Reference proteome</keyword>
<comment type="caution">
    <text evidence="1">The sequence shown here is derived from an EMBL/GenBank/DDBJ whole genome shotgun (WGS) entry which is preliminary data.</text>
</comment>
<evidence type="ECO:0000313" key="2">
    <source>
        <dbReference type="Proteomes" id="UP000805193"/>
    </source>
</evidence>